<keyword evidence="3" id="KW-1185">Reference proteome</keyword>
<comment type="similarity">
    <text evidence="1">Belongs to the UPF0065 (bug) family.</text>
</comment>
<proteinExistence type="inferred from homology"/>
<comment type="caution">
    <text evidence="2">The sequence shown here is derived from an EMBL/GenBank/DDBJ whole genome shotgun (WGS) entry which is preliminary data.</text>
</comment>
<dbReference type="PIRSF" id="PIRSF017082">
    <property type="entry name" value="YflP"/>
    <property type="match status" value="1"/>
</dbReference>
<dbReference type="InterPro" id="IPR042100">
    <property type="entry name" value="Bug_dom1"/>
</dbReference>
<evidence type="ECO:0000256" key="1">
    <source>
        <dbReference type="ARBA" id="ARBA00006987"/>
    </source>
</evidence>
<organism evidence="2 3">
    <name type="scientific">Parasutterella secunda</name>
    <dbReference type="NCBI Taxonomy" id="626947"/>
    <lineage>
        <taxon>Bacteria</taxon>
        <taxon>Pseudomonadati</taxon>
        <taxon>Pseudomonadota</taxon>
        <taxon>Betaproteobacteria</taxon>
        <taxon>Burkholderiales</taxon>
        <taxon>Sutterellaceae</taxon>
        <taxon>Parasutterella</taxon>
    </lineage>
</organism>
<dbReference type="Proteomes" id="UP000777002">
    <property type="component" value="Unassembled WGS sequence"/>
</dbReference>
<protein>
    <submittedName>
        <fullName evidence="2">Tripartite tricarboxylate transporter substrate binding protein</fullName>
    </submittedName>
</protein>
<evidence type="ECO:0000313" key="2">
    <source>
        <dbReference type="EMBL" id="MBM6928698.1"/>
    </source>
</evidence>
<dbReference type="PANTHER" id="PTHR42928:SF5">
    <property type="entry name" value="BLR1237 PROTEIN"/>
    <property type="match status" value="1"/>
</dbReference>
<dbReference type="Gene3D" id="3.40.190.10">
    <property type="entry name" value="Periplasmic binding protein-like II"/>
    <property type="match status" value="1"/>
</dbReference>
<dbReference type="InterPro" id="IPR005064">
    <property type="entry name" value="BUG"/>
</dbReference>
<dbReference type="Pfam" id="PF03401">
    <property type="entry name" value="TctC"/>
    <property type="match status" value="1"/>
</dbReference>
<name>A0ABS2GUZ6_9BURK</name>
<dbReference type="RefSeq" id="WP_205050287.1">
    <property type="nucleotide sequence ID" value="NZ_JACJKX010000008.1"/>
</dbReference>
<dbReference type="SUPFAM" id="SSF53850">
    <property type="entry name" value="Periplasmic binding protein-like II"/>
    <property type="match status" value="1"/>
</dbReference>
<sequence length="305" mass="32442">MALAALSTPALARPRSTKIVVPYPAGGPLDAAARILAEALKKTHGRVIVDNRPGAAGARGMLEVKAADADGKTLAIGALATLVVNPLLFNDLPYRPQDFAPVCLLSDAPNVLVMTEKTMAKIGINNAADLFDYIKANPGKLNCASGGTGSAGHIVNAILASQSLNTTHVPYAGAMAAQLSVLSGETDLMFDNFGSARAAIADGRLRVLAQTQGEALPEIKAPTLKSLGIDCDVSTWFGLVAPKSTPEKVREDIFLEIQKILSDAKTRERFERSAGPVRLLDHRAYAKWIESEQVKYLSFLKTLRI</sequence>
<dbReference type="EMBL" id="JACJKX010000008">
    <property type="protein sequence ID" value="MBM6928698.1"/>
    <property type="molecule type" value="Genomic_DNA"/>
</dbReference>
<accession>A0ABS2GUZ6</accession>
<evidence type="ECO:0000313" key="3">
    <source>
        <dbReference type="Proteomes" id="UP000777002"/>
    </source>
</evidence>
<dbReference type="Gene3D" id="3.40.190.150">
    <property type="entry name" value="Bordetella uptake gene, domain 1"/>
    <property type="match status" value="1"/>
</dbReference>
<dbReference type="PANTHER" id="PTHR42928">
    <property type="entry name" value="TRICARBOXYLATE-BINDING PROTEIN"/>
    <property type="match status" value="1"/>
</dbReference>
<dbReference type="CDD" id="cd07012">
    <property type="entry name" value="PBP2_Bug_TTT"/>
    <property type="match status" value="1"/>
</dbReference>
<gene>
    <name evidence="2" type="ORF">H5985_05365</name>
</gene>
<reference evidence="2 3" key="1">
    <citation type="journal article" date="2021" name="Sci. Rep.">
        <title>The distribution of antibiotic resistance genes in chicken gut microbiota commensals.</title>
        <authorList>
            <person name="Juricova H."/>
            <person name="Matiasovicova J."/>
            <person name="Kubasova T."/>
            <person name="Cejkova D."/>
            <person name="Rychlik I."/>
        </authorList>
    </citation>
    <scope>NUCLEOTIDE SEQUENCE [LARGE SCALE GENOMIC DNA]</scope>
    <source>
        <strain evidence="2 3">An562</strain>
    </source>
</reference>